<dbReference type="AlphaFoldDB" id="A0AAN6UPA4"/>
<protein>
    <recommendedName>
        <fullName evidence="3">AA1-like domain-containing protein</fullName>
    </recommendedName>
</protein>
<evidence type="ECO:0000313" key="2">
    <source>
        <dbReference type="Proteomes" id="UP001304895"/>
    </source>
</evidence>
<dbReference type="EMBL" id="MU853403">
    <property type="protein sequence ID" value="KAK4136439.1"/>
    <property type="molecule type" value="Genomic_DNA"/>
</dbReference>
<evidence type="ECO:0008006" key="3">
    <source>
        <dbReference type="Google" id="ProtNLM"/>
    </source>
</evidence>
<keyword evidence="2" id="KW-1185">Reference proteome</keyword>
<dbReference type="Proteomes" id="UP001304895">
    <property type="component" value="Unassembled WGS sequence"/>
</dbReference>
<gene>
    <name evidence="1" type="ORF">BT67DRAFT_432299</name>
</gene>
<organism evidence="1 2">
    <name type="scientific">Trichocladium antarcticum</name>
    <dbReference type="NCBI Taxonomy" id="1450529"/>
    <lineage>
        <taxon>Eukaryota</taxon>
        <taxon>Fungi</taxon>
        <taxon>Dikarya</taxon>
        <taxon>Ascomycota</taxon>
        <taxon>Pezizomycotina</taxon>
        <taxon>Sordariomycetes</taxon>
        <taxon>Sordariomycetidae</taxon>
        <taxon>Sordariales</taxon>
        <taxon>Chaetomiaceae</taxon>
        <taxon>Trichocladium</taxon>
    </lineage>
</organism>
<sequence length="173" mass="18843">MRQPAVALLAAAYFAVAFPTYRVPIAMLSAALENDGCILPEDFAVHNFQIWSPAANNNRTATVDFAYSDDSTSMETNCHYNSTSVNVGPEGLTPRYACEDDIVEFIWRNGTLTLVEKACPETTSRGFEAAGSVRPKLRCGATERNSTLGEGTGCFALEWSMATNFTSLSPRPR</sequence>
<reference evidence="1" key="1">
    <citation type="journal article" date="2023" name="Mol. Phylogenet. Evol.">
        <title>Genome-scale phylogeny and comparative genomics of the fungal order Sordariales.</title>
        <authorList>
            <person name="Hensen N."/>
            <person name="Bonometti L."/>
            <person name="Westerberg I."/>
            <person name="Brannstrom I.O."/>
            <person name="Guillou S."/>
            <person name="Cros-Aarteil S."/>
            <person name="Calhoun S."/>
            <person name="Haridas S."/>
            <person name="Kuo A."/>
            <person name="Mondo S."/>
            <person name="Pangilinan J."/>
            <person name="Riley R."/>
            <person name="LaButti K."/>
            <person name="Andreopoulos B."/>
            <person name="Lipzen A."/>
            <person name="Chen C."/>
            <person name="Yan M."/>
            <person name="Daum C."/>
            <person name="Ng V."/>
            <person name="Clum A."/>
            <person name="Steindorff A."/>
            <person name="Ohm R.A."/>
            <person name="Martin F."/>
            <person name="Silar P."/>
            <person name="Natvig D.O."/>
            <person name="Lalanne C."/>
            <person name="Gautier V."/>
            <person name="Ament-Velasquez S.L."/>
            <person name="Kruys A."/>
            <person name="Hutchinson M.I."/>
            <person name="Powell A.J."/>
            <person name="Barry K."/>
            <person name="Miller A.N."/>
            <person name="Grigoriev I.V."/>
            <person name="Debuchy R."/>
            <person name="Gladieux P."/>
            <person name="Hiltunen Thoren M."/>
            <person name="Johannesson H."/>
        </authorList>
    </citation>
    <scope>NUCLEOTIDE SEQUENCE</scope>
    <source>
        <strain evidence="1">CBS 123565</strain>
    </source>
</reference>
<proteinExistence type="predicted"/>
<name>A0AAN6UPA4_9PEZI</name>
<comment type="caution">
    <text evidence="1">The sequence shown here is derived from an EMBL/GenBank/DDBJ whole genome shotgun (WGS) entry which is preliminary data.</text>
</comment>
<accession>A0AAN6UPA4</accession>
<reference evidence="1" key="2">
    <citation type="submission" date="2023-05" db="EMBL/GenBank/DDBJ databases">
        <authorList>
            <consortium name="Lawrence Berkeley National Laboratory"/>
            <person name="Steindorff A."/>
            <person name="Hensen N."/>
            <person name="Bonometti L."/>
            <person name="Westerberg I."/>
            <person name="Brannstrom I.O."/>
            <person name="Guillou S."/>
            <person name="Cros-Aarteil S."/>
            <person name="Calhoun S."/>
            <person name="Haridas S."/>
            <person name="Kuo A."/>
            <person name="Mondo S."/>
            <person name="Pangilinan J."/>
            <person name="Riley R."/>
            <person name="Labutti K."/>
            <person name="Andreopoulos B."/>
            <person name="Lipzen A."/>
            <person name="Chen C."/>
            <person name="Yanf M."/>
            <person name="Daum C."/>
            <person name="Ng V."/>
            <person name="Clum A."/>
            <person name="Ohm R."/>
            <person name="Martin F."/>
            <person name="Silar P."/>
            <person name="Natvig D."/>
            <person name="Lalanne C."/>
            <person name="Gautier V."/>
            <person name="Ament-Velasquez S.L."/>
            <person name="Kruys A."/>
            <person name="Hutchinson M.I."/>
            <person name="Powell A.J."/>
            <person name="Barry K."/>
            <person name="Miller A.N."/>
            <person name="Grigoriev I.V."/>
            <person name="Debuchy R."/>
            <person name="Gladieux P."/>
            <person name="Thoren M.H."/>
            <person name="Johannesson H."/>
        </authorList>
    </citation>
    <scope>NUCLEOTIDE SEQUENCE</scope>
    <source>
        <strain evidence="1">CBS 123565</strain>
    </source>
</reference>
<evidence type="ECO:0000313" key="1">
    <source>
        <dbReference type="EMBL" id="KAK4136439.1"/>
    </source>
</evidence>